<reference evidence="2 3" key="1">
    <citation type="submission" date="2019-09" db="EMBL/GenBank/DDBJ databases">
        <authorList>
            <person name="Chandra G."/>
            <person name="Truman W A."/>
        </authorList>
    </citation>
    <scope>NUCLEOTIDE SEQUENCE [LARGE SCALE GENOMIC DNA]</scope>
    <source>
        <strain evidence="2">PS659</strain>
    </source>
</reference>
<evidence type="ECO:0000313" key="3">
    <source>
        <dbReference type="Proteomes" id="UP000326729"/>
    </source>
</evidence>
<gene>
    <name evidence="2" type="ORF">PS659_04072</name>
</gene>
<organism evidence="2 3">
    <name type="scientific">Pseudomonas fluorescens</name>
    <dbReference type="NCBI Taxonomy" id="294"/>
    <lineage>
        <taxon>Bacteria</taxon>
        <taxon>Pseudomonadati</taxon>
        <taxon>Pseudomonadota</taxon>
        <taxon>Gammaproteobacteria</taxon>
        <taxon>Pseudomonadales</taxon>
        <taxon>Pseudomonadaceae</taxon>
        <taxon>Pseudomonas</taxon>
    </lineage>
</organism>
<feature type="region of interest" description="Disordered" evidence="1">
    <location>
        <begin position="296"/>
        <end position="341"/>
    </location>
</feature>
<evidence type="ECO:0000256" key="1">
    <source>
        <dbReference type="SAM" id="MobiDB-lite"/>
    </source>
</evidence>
<evidence type="ECO:0000313" key="2">
    <source>
        <dbReference type="EMBL" id="VVN15045.1"/>
    </source>
</evidence>
<dbReference type="EMBL" id="CABVGY010000024">
    <property type="protein sequence ID" value="VVN15045.1"/>
    <property type="molecule type" value="Genomic_DNA"/>
</dbReference>
<sequence>MLFIAGAAWLLHPVITAKTIEAERVVPDVLDTVLAHVGKLHRQLPGAVARQGRAVGGDVEKQVGPAVHAGLGTLFVVVRGDEDQLARVALGFKAFAVFIGDALGTLQLLAGGQQADAVEFGPAIELAGGQFDKVRLQLQAQLDDLRDPIDVVPMGDEVQHHRIALGFHRTGHGEFLGEGLARAGEHVVHRLVGGLEADLDMVQPGHLEIAYLLLGQADTGGDQVGVVAHVPGGFDQFGEVLANQRLAAGKAQLRGAHVPRFAEYANPFLRAQFLAVPGKIQWIGAIRALQRTAVGQFGEQPQRRPRQRLTRSRIAHGPPPETPARLRRSRVPRGNWRSIDQ</sequence>
<proteinExistence type="predicted"/>
<dbReference type="Proteomes" id="UP000326729">
    <property type="component" value="Unassembled WGS sequence"/>
</dbReference>
<protein>
    <submittedName>
        <fullName evidence="2">Uncharacterized protein</fullName>
    </submittedName>
</protein>
<feature type="compositionally biased region" description="Basic residues" evidence="1">
    <location>
        <begin position="303"/>
        <end position="314"/>
    </location>
</feature>
<dbReference type="AlphaFoldDB" id="A0A5E6VB61"/>
<accession>A0A5E6VB61</accession>
<name>A0A5E6VB61_PSEFL</name>